<dbReference type="AlphaFoldDB" id="A0A0A9HF65"/>
<evidence type="ECO:0000313" key="1">
    <source>
        <dbReference type="EMBL" id="JAE35402.1"/>
    </source>
</evidence>
<dbReference type="EMBL" id="GBRH01162494">
    <property type="protein sequence ID" value="JAE35402.1"/>
    <property type="molecule type" value="Transcribed_RNA"/>
</dbReference>
<reference evidence="1" key="2">
    <citation type="journal article" date="2015" name="Data Brief">
        <title>Shoot transcriptome of the giant reed, Arundo donax.</title>
        <authorList>
            <person name="Barrero R.A."/>
            <person name="Guerrero F.D."/>
            <person name="Moolhuijzen P."/>
            <person name="Goolsby J.A."/>
            <person name="Tidwell J."/>
            <person name="Bellgard S.E."/>
            <person name="Bellgard M.I."/>
        </authorList>
    </citation>
    <scope>NUCLEOTIDE SEQUENCE</scope>
    <source>
        <tissue evidence="1">Shoot tissue taken approximately 20 cm above the soil surface</tissue>
    </source>
</reference>
<organism evidence="1">
    <name type="scientific">Arundo donax</name>
    <name type="common">Giant reed</name>
    <name type="synonym">Donax arundinaceus</name>
    <dbReference type="NCBI Taxonomy" id="35708"/>
    <lineage>
        <taxon>Eukaryota</taxon>
        <taxon>Viridiplantae</taxon>
        <taxon>Streptophyta</taxon>
        <taxon>Embryophyta</taxon>
        <taxon>Tracheophyta</taxon>
        <taxon>Spermatophyta</taxon>
        <taxon>Magnoliopsida</taxon>
        <taxon>Liliopsida</taxon>
        <taxon>Poales</taxon>
        <taxon>Poaceae</taxon>
        <taxon>PACMAD clade</taxon>
        <taxon>Arundinoideae</taxon>
        <taxon>Arundineae</taxon>
        <taxon>Arundo</taxon>
    </lineage>
</organism>
<reference evidence="1" key="1">
    <citation type="submission" date="2014-09" db="EMBL/GenBank/DDBJ databases">
        <authorList>
            <person name="Magalhaes I.L.F."/>
            <person name="Oliveira U."/>
            <person name="Santos F.R."/>
            <person name="Vidigal T.H.D.A."/>
            <person name="Brescovit A.D."/>
            <person name="Santos A.J."/>
        </authorList>
    </citation>
    <scope>NUCLEOTIDE SEQUENCE</scope>
    <source>
        <tissue evidence="1">Shoot tissue taken approximately 20 cm above the soil surface</tissue>
    </source>
</reference>
<accession>A0A0A9HF65</accession>
<name>A0A0A9HF65_ARUDO</name>
<sequence length="34" mass="4007">MQEKSVPVIPQYINTKSHKLAVDQVTDMEKEYQQ</sequence>
<proteinExistence type="predicted"/>
<protein>
    <submittedName>
        <fullName evidence="1">Uncharacterized protein</fullName>
    </submittedName>
</protein>